<protein>
    <submittedName>
        <fullName evidence="2">Uncharacterized protein</fullName>
    </submittedName>
</protein>
<dbReference type="AlphaFoldDB" id="A0A1I1U981"/>
<keyword evidence="1" id="KW-1133">Transmembrane helix</keyword>
<reference evidence="2 3" key="1">
    <citation type="submission" date="2016-10" db="EMBL/GenBank/DDBJ databases">
        <authorList>
            <person name="Varghese N."/>
            <person name="Submissions S."/>
        </authorList>
    </citation>
    <scope>NUCLEOTIDE SEQUENCE [LARGE SCALE GENOMIC DNA]</scope>
    <source>
        <strain evidence="3">YIM D21,KCTC 23444,ACCC 10710</strain>
    </source>
</reference>
<sequence>MSRNEIESEVQAKRRAQVRGYVFEGLLGAALLVFVVTQLMH</sequence>
<evidence type="ECO:0000256" key="1">
    <source>
        <dbReference type="SAM" id="Phobius"/>
    </source>
</evidence>
<proteinExistence type="predicted"/>
<gene>
    <name evidence="2" type="ORF">SAMN04515678_102217</name>
</gene>
<dbReference type="Proteomes" id="UP000325289">
    <property type="component" value="Unassembled WGS sequence"/>
</dbReference>
<dbReference type="EMBL" id="FOMS01000002">
    <property type="protein sequence ID" value="SFD67234.1"/>
    <property type="molecule type" value="Genomic_DNA"/>
</dbReference>
<evidence type="ECO:0000313" key="3">
    <source>
        <dbReference type="Proteomes" id="UP000325289"/>
    </source>
</evidence>
<keyword evidence="1" id="KW-0812">Transmembrane</keyword>
<name>A0A1I1U981_9RHOB</name>
<feature type="transmembrane region" description="Helical" evidence="1">
    <location>
        <begin position="21"/>
        <end position="40"/>
    </location>
</feature>
<organism evidence="2 3">
    <name type="scientific">Roseivivax sediminis</name>
    <dbReference type="NCBI Taxonomy" id="936889"/>
    <lineage>
        <taxon>Bacteria</taxon>
        <taxon>Pseudomonadati</taxon>
        <taxon>Pseudomonadota</taxon>
        <taxon>Alphaproteobacteria</taxon>
        <taxon>Rhodobacterales</taxon>
        <taxon>Roseobacteraceae</taxon>
        <taxon>Roseivivax</taxon>
    </lineage>
</organism>
<keyword evidence="3" id="KW-1185">Reference proteome</keyword>
<evidence type="ECO:0000313" key="2">
    <source>
        <dbReference type="EMBL" id="SFD67234.1"/>
    </source>
</evidence>
<accession>A0A1I1U981</accession>
<keyword evidence="1" id="KW-0472">Membrane</keyword>
<dbReference type="RefSeq" id="WP_262504489.1">
    <property type="nucleotide sequence ID" value="NZ_FOMS01000002.1"/>
</dbReference>